<reference evidence="1 2" key="1">
    <citation type="submission" date="2015-07" db="EMBL/GenBank/DDBJ databases">
        <authorList>
            <person name="Noorani M."/>
        </authorList>
    </citation>
    <scope>NUCLEOTIDE SEQUENCE [LARGE SCALE GENOMIC DNA]</scope>
    <source>
        <strain evidence="1 2">NRRL B-24567</strain>
    </source>
</reference>
<dbReference type="EMBL" id="LGCN01000240">
    <property type="protein sequence ID" value="KOT30542.1"/>
    <property type="molecule type" value="Genomic_DNA"/>
</dbReference>
<dbReference type="PATRIC" id="fig|36816.3.peg.6998"/>
<dbReference type="RefSeq" id="WP_030823781.1">
    <property type="nucleotide sequence ID" value="NZ_JBFBKA010000031.1"/>
</dbReference>
<name>A0A0M9X5X2_9ACTN</name>
<organism evidence="1 2">
    <name type="scientific">Streptomyces caelestis</name>
    <dbReference type="NCBI Taxonomy" id="36816"/>
    <lineage>
        <taxon>Bacteria</taxon>
        <taxon>Bacillati</taxon>
        <taxon>Actinomycetota</taxon>
        <taxon>Actinomycetes</taxon>
        <taxon>Kitasatosporales</taxon>
        <taxon>Streptomycetaceae</taxon>
        <taxon>Streptomyces</taxon>
    </lineage>
</organism>
<keyword evidence="2" id="KW-1185">Reference proteome</keyword>
<protein>
    <recommendedName>
        <fullName evidence="3">Glycosyltransferase 2-like domain-containing protein</fullName>
    </recommendedName>
</protein>
<evidence type="ECO:0008006" key="3">
    <source>
        <dbReference type="Google" id="ProtNLM"/>
    </source>
</evidence>
<evidence type="ECO:0000313" key="2">
    <source>
        <dbReference type="Proteomes" id="UP000037773"/>
    </source>
</evidence>
<gene>
    <name evidence="1" type="ORF">ADK41_32280</name>
</gene>
<dbReference type="OrthoDB" id="3283855at2"/>
<evidence type="ECO:0000313" key="1">
    <source>
        <dbReference type="EMBL" id="KOT30542.1"/>
    </source>
</evidence>
<sequence length="402" mass="43553">MRGGTVDRRVWWQRAVARGFAPPPARPTPFVLVGREGPDSDVRGEVREDGVSGVRPGGAAFPLPSGGLGVLLPTYVGRCDATAHEQTFRHVLDSLAEVRQAHPSLPLSVWVGLQYGPGEDEEALRRLRRLAGLVPEDPDLTLVGLALPGPGKLRTVSTVLRLSEDLGYSGWLWTDDDVEIAPRCLALLVSRFLERGERGAVGAHSVALARETATSQAMDRVSGVTAPPKACPAAACLVVATDVLGTGIPVRRLTDDGYVVFELLDAEAADPLHDLEVLPEARISFYRVSRTHDTFQRLRRSLYSHVTCVADYPWPTSRVYLTRVLFHGLWPLAAWDGSRGPVRGVQRWLIKGLHFTWFCGVAGSLAVRGATGRPLRHVAWGDEGDFRSPTVEEPAAGAAAGH</sequence>
<proteinExistence type="predicted"/>
<comment type="caution">
    <text evidence="1">The sequence shown here is derived from an EMBL/GenBank/DDBJ whole genome shotgun (WGS) entry which is preliminary data.</text>
</comment>
<dbReference type="Proteomes" id="UP000037773">
    <property type="component" value="Unassembled WGS sequence"/>
</dbReference>
<dbReference type="AlphaFoldDB" id="A0A0M9X5X2"/>
<accession>A0A0M9X5X2</accession>